<keyword evidence="1" id="KW-0472">Membrane</keyword>
<evidence type="ECO:0000313" key="3">
    <source>
        <dbReference type="Proteomes" id="UP000177080"/>
    </source>
</evidence>
<proteinExistence type="predicted"/>
<keyword evidence="1" id="KW-1133">Transmembrane helix</keyword>
<evidence type="ECO:0000256" key="1">
    <source>
        <dbReference type="SAM" id="Phobius"/>
    </source>
</evidence>
<reference evidence="2 3" key="1">
    <citation type="journal article" date="2016" name="Nat. Commun.">
        <title>Thousands of microbial genomes shed light on interconnected biogeochemical processes in an aquifer system.</title>
        <authorList>
            <person name="Anantharaman K."/>
            <person name="Brown C.T."/>
            <person name="Hug L.A."/>
            <person name="Sharon I."/>
            <person name="Castelle C.J."/>
            <person name="Probst A.J."/>
            <person name="Thomas B.C."/>
            <person name="Singh A."/>
            <person name="Wilkins M.J."/>
            <person name="Karaoz U."/>
            <person name="Brodie E.L."/>
            <person name="Williams K.H."/>
            <person name="Hubbard S.S."/>
            <person name="Banfield J.F."/>
        </authorList>
    </citation>
    <scope>NUCLEOTIDE SEQUENCE [LARGE SCALE GENOMIC DNA]</scope>
</reference>
<dbReference type="Proteomes" id="UP000177080">
    <property type="component" value="Unassembled WGS sequence"/>
</dbReference>
<protein>
    <submittedName>
        <fullName evidence="2">Uncharacterized protein</fullName>
    </submittedName>
</protein>
<dbReference type="AlphaFoldDB" id="A0A1F4ZDH3"/>
<accession>A0A1F4ZDH3</accession>
<feature type="transmembrane region" description="Helical" evidence="1">
    <location>
        <begin position="20"/>
        <end position="44"/>
    </location>
</feature>
<organism evidence="2 3">
    <name type="scientific">Candidatus Amesbacteria bacterium RIFCSPLOWO2_01_FULL_48_25</name>
    <dbReference type="NCBI Taxonomy" id="1797259"/>
    <lineage>
        <taxon>Bacteria</taxon>
        <taxon>Candidatus Amesiibacteriota</taxon>
    </lineage>
</organism>
<name>A0A1F4ZDH3_9BACT</name>
<sequence length="74" mass="8062">MVKTFLSYRRRAVSYFRDHVEYSAAVHVLGGIGLGILLASPMAFPHPVRWAGVLLGLSLAGHLYAIASVKPAKR</sequence>
<comment type="caution">
    <text evidence="2">The sequence shown here is derived from an EMBL/GenBank/DDBJ whole genome shotgun (WGS) entry which is preliminary data.</text>
</comment>
<dbReference type="STRING" id="1797259.A2989_05485"/>
<dbReference type="EMBL" id="MEXN01000001">
    <property type="protein sequence ID" value="OGD04449.1"/>
    <property type="molecule type" value="Genomic_DNA"/>
</dbReference>
<evidence type="ECO:0000313" key="2">
    <source>
        <dbReference type="EMBL" id="OGD04449.1"/>
    </source>
</evidence>
<feature type="transmembrane region" description="Helical" evidence="1">
    <location>
        <begin position="50"/>
        <end position="69"/>
    </location>
</feature>
<gene>
    <name evidence="2" type="ORF">A2989_05485</name>
</gene>
<keyword evidence="1" id="KW-0812">Transmembrane</keyword>